<keyword evidence="3" id="KW-1185">Reference proteome</keyword>
<reference evidence="2 3" key="1">
    <citation type="submission" date="2020-09" db="EMBL/GenBank/DDBJ databases">
        <title>De no assembly of potato wild relative species, Solanum commersonii.</title>
        <authorList>
            <person name="Cho K."/>
        </authorList>
    </citation>
    <scope>NUCLEOTIDE SEQUENCE [LARGE SCALE GENOMIC DNA]</scope>
    <source>
        <strain evidence="2">LZ3.2</strain>
        <tissue evidence="2">Leaf</tissue>
    </source>
</reference>
<keyword evidence="1" id="KW-0812">Transmembrane</keyword>
<comment type="caution">
    <text evidence="2">The sequence shown here is derived from an EMBL/GenBank/DDBJ whole genome shotgun (WGS) entry which is preliminary data.</text>
</comment>
<proteinExistence type="predicted"/>
<evidence type="ECO:0000256" key="1">
    <source>
        <dbReference type="SAM" id="Phobius"/>
    </source>
</evidence>
<dbReference type="EMBL" id="JACXVP010000004">
    <property type="protein sequence ID" value="KAG5611014.1"/>
    <property type="molecule type" value="Genomic_DNA"/>
</dbReference>
<dbReference type="Proteomes" id="UP000824120">
    <property type="component" value="Chromosome 4"/>
</dbReference>
<dbReference type="AlphaFoldDB" id="A0A9J5ZJ32"/>
<keyword evidence="1" id="KW-0472">Membrane</keyword>
<sequence>MCCEGPFGAVTRDRRVSRRSALRAQHTGTLGEVKASRRLAEFIRRSSSLFFFIFSAVLFLLPNSVHALPQTLNT</sequence>
<accession>A0A9J5ZJ32</accession>
<organism evidence="2 3">
    <name type="scientific">Solanum commersonii</name>
    <name type="common">Commerson's wild potato</name>
    <name type="synonym">Commerson's nightshade</name>
    <dbReference type="NCBI Taxonomy" id="4109"/>
    <lineage>
        <taxon>Eukaryota</taxon>
        <taxon>Viridiplantae</taxon>
        <taxon>Streptophyta</taxon>
        <taxon>Embryophyta</taxon>
        <taxon>Tracheophyta</taxon>
        <taxon>Spermatophyta</taxon>
        <taxon>Magnoliopsida</taxon>
        <taxon>eudicotyledons</taxon>
        <taxon>Gunneridae</taxon>
        <taxon>Pentapetalae</taxon>
        <taxon>asterids</taxon>
        <taxon>lamiids</taxon>
        <taxon>Solanales</taxon>
        <taxon>Solanaceae</taxon>
        <taxon>Solanoideae</taxon>
        <taxon>Solaneae</taxon>
        <taxon>Solanum</taxon>
    </lineage>
</organism>
<gene>
    <name evidence="2" type="ORF">H5410_022295</name>
</gene>
<evidence type="ECO:0000313" key="2">
    <source>
        <dbReference type="EMBL" id="KAG5611014.1"/>
    </source>
</evidence>
<name>A0A9J5ZJ32_SOLCO</name>
<protein>
    <recommendedName>
        <fullName evidence="4">Transmembrane protein</fullName>
    </recommendedName>
</protein>
<evidence type="ECO:0008006" key="4">
    <source>
        <dbReference type="Google" id="ProtNLM"/>
    </source>
</evidence>
<keyword evidence="1" id="KW-1133">Transmembrane helix</keyword>
<evidence type="ECO:0000313" key="3">
    <source>
        <dbReference type="Proteomes" id="UP000824120"/>
    </source>
</evidence>
<feature type="transmembrane region" description="Helical" evidence="1">
    <location>
        <begin position="47"/>
        <end position="68"/>
    </location>
</feature>